<dbReference type="Proteomes" id="UP000000271">
    <property type="component" value="Chromosome"/>
</dbReference>
<protein>
    <submittedName>
        <fullName evidence="1">Thiamine biosynthesis protein ThiS</fullName>
    </submittedName>
</protein>
<reference evidence="1" key="1">
    <citation type="submission" date="2009-10" db="EMBL/GenBank/DDBJ databases">
        <title>Complete sequence of Bacillus selenitireducens MLS10.</title>
        <authorList>
            <consortium name="US DOE Joint Genome Institute"/>
            <person name="Lucas S."/>
            <person name="Copeland A."/>
            <person name="Lapidus A."/>
            <person name="Glavina del Rio T."/>
            <person name="Dalin E."/>
            <person name="Tice H."/>
            <person name="Bruce D."/>
            <person name="Goodwin L."/>
            <person name="Pitluck S."/>
            <person name="Sims D."/>
            <person name="Brettin T."/>
            <person name="Detter J.C."/>
            <person name="Han C."/>
            <person name="Larimer F."/>
            <person name="Land M."/>
            <person name="Hauser L."/>
            <person name="Kyrpides N."/>
            <person name="Ovchinnikova G."/>
            <person name="Stolz J."/>
        </authorList>
    </citation>
    <scope>NUCLEOTIDE SEQUENCE [LARGE SCALE GENOMIC DNA]</scope>
    <source>
        <strain evidence="1">MLS10</strain>
    </source>
</reference>
<dbReference type="AlphaFoldDB" id="D6XYC0"/>
<dbReference type="eggNOG" id="COG2104">
    <property type="taxonomic scope" value="Bacteria"/>
</dbReference>
<dbReference type="KEGG" id="bse:Bsel_2691"/>
<dbReference type="HOGENOM" id="CLU_174611_3_0_9"/>
<dbReference type="CDD" id="cd00565">
    <property type="entry name" value="Ubl_ThiS"/>
    <property type="match status" value="1"/>
</dbReference>
<dbReference type="STRING" id="439292.Bsel_2691"/>
<name>D6XYC0_BACIE</name>
<dbReference type="InterPro" id="IPR016155">
    <property type="entry name" value="Mopterin_synth/thiamin_S_b"/>
</dbReference>
<evidence type="ECO:0000313" key="1">
    <source>
        <dbReference type="EMBL" id="ADI00189.1"/>
    </source>
</evidence>
<keyword evidence="2" id="KW-1185">Reference proteome</keyword>
<dbReference type="SUPFAM" id="SSF54285">
    <property type="entry name" value="MoaD/ThiS"/>
    <property type="match status" value="1"/>
</dbReference>
<organism evidence="1 2">
    <name type="scientific">Bacillus selenitireducens (strain ATCC 700615 / DSM 15326 / MLS10)</name>
    <dbReference type="NCBI Taxonomy" id="439292"/>
    <lineage>
        <taxon>Bacteria</taxon>
        <taxon>Bacillati</taxon>
        <taxon>Bacillota</taxon>
        <taxon>Bacilli</taxon>
        <taxon>Bacillales</taxon>
        <taxon>Bacillaceae</taxon>
        <taxon>Salisediminibacterium</taxon>
    </lineage>
</organism>
<accession>D6XYC0</accession>
<dbReference type="InterPro" id="IPR012675">
    <property type="entry name" value="Beta-grasp_dom_sf"/>
</dbReference>
<dbReference type="NCBIfam" id="TIGR01683">
    <property type="entry name" value="thiS"/>
    <property type="match status" value="1"/>
</dbReference>
<dbReference type="OrthoDB" id="9798559at2"/>
<sequence length="66" mass="7198">MKLAINGQEENLEEVTTIEDVLDHFGITGGRIAIEQNGTIVKRDDWSTSAVTDGDRLEIVHFKGGG</sequence>
<dbReference type="RefSeq" id="WP_013173605.1">
    <property type="nucleotide sequence ID" value="NC_014219.1"/>
</dbReference>
<dbReference type="EMBL" id="CP001791">
    <property type="protein sequence ID" value="ADI00189.1"/>
    <property type="molecule type" value="Genomic_DNA"/>
</dbReference>
<dbReference type="PANTHER" id="PTHR34472">
    <property type="entry name" value="SULFUR CARRIER PROTEIN THIS"/>
    <property type="match status" value="1"/>
</dbReference>
<dbReference type="Gene3D" id="3.10.20.30">
    <property type="match status" value="1"/>
</dbReference>
<gene>
    <name evidence="1" type="ordered locus">Bsel_2691</name>
</gene>
<dbReference type="InterPro" id="IPR010035">
    <property type="entry name" value="Thi_S"/>
</dbReference>
<dbReference type="InterPro" id="IPR003749">
    <property type="entry name" value="ThiS/MoaD-like"/>
</dbReference>
<proteinExistence type="predicted"/>
<dbReference type="PANTHER" id="PTHR34472:SF1">
    <property type="entry name" value="SULFUR CARRIER PROTEIN THIS"/>
    <property type="match status" value="1"/>
</dbReference>
<dbReference type="Pfam" id="PF02597">
    <property type="entry name" value="ThiS"/>
    <property type="match status" value="1"/>
</dbReference>
<evidence type="ECO:0000313" key="2">
    <source>
        <dbReference type="Proteomes" id="UP000000271"/>
    </source>
</evidence>